<accession>A0A1M7QBZ7</accession>
<organism evidence="1 2">
    <name type="scientific">Cryptosporangium aurantiacum</name>
    <dbReference type="NCBI Taxonomy" id="134849"/>
    <lineage>
        <taxon>Bacteria</taxon>
        <taxon>Bacillati</taxon>
        <taxon>Actinomycetota</taxon>
        <taxon>Actinomycetes</taxon>
        <taxon>Cryptosporangiales</taxon>
        <taxon>Cryptosporangiaceae</taxon>
        <taxon>Cryptosporangium</taxon>
    </lineage>
</organism>
<reference evidence="1 2" key="1">
    <citation type="submission" date="2016-11" db="EMBL/GenBank/DDBJ databases">
        <authorList>
            <person name="Jaros S."/>
            <person name="Januszkiewicz K."/>
            <person name="Wedrychowicz H."/>
        </authorList>
    </citation>
    <scope>NUCLEOTIDE SEQUENCE [LARGE SCALE GENOMIC DNA]</scope>
    <source>
        <strain evidence="1 2">DSM 46144</strain>
    </source>
</reference>
<keyword evidence="2" id="KW-1185">Reference proteome</keyword>
<dbReference type="SUPFAM" id="SSF159238">
    <property type="entry name" value="SO1590-like"/>
    <property type="match status" value="1"/>
</dbReference>
<proteinExistence type="predicted"/>
<evidence type="ECO:0000313" key="1">
    <source>
        <dbReference type="EMBL" id="SHN28033.1"/>
    </source>
</evidence>
<dbReference type="EMBL" id="FRCS01000004">
    <property type="protein sequence ID" value="SHN28033.1"/>
    <property type="molecule type" value="Genomic_DNA"/>
</dbReference>
<dbReference type="AlphaFoldDB" id="A0A1M7QBZ7"/>
<sequence length="131" mass="13713">MSRATASFTVESFDAVGQPDGADGETVLSSALLTKVFTGDVEATSTVHMLAAQTPVEGSAAYVALERIVGSVHGRKGSFVLLHAASHTDARWEVVAGSPTGELTGLIGTAVLERHEDGSHTFTLDYELPDR</sequence>
<protein>
    <recommendedName>
        <fullName evidence="3">DUF3224 domain-containing protein</fullName>
    </recommendedName>
</protein>
<name>A0A1M7QBZ7_9ACTN</name>
<dbReference type="Proteomes" id="UP000184440">
    <property type="component" value="Unassembled WGS sequence"/>
</dbReference>
<gene>
    <name evidence="1" type="ORF">SAMN05443668_104426</name>
</gene>
<dbReference type="InterPro" id="IPR023159">
    <property type="entry name" value="SO1590-like_sf"/>
</dbReference>
<dbReference type="STRING" id="134849.SAMN05443668_104426"/>
<dbReference type="RefSeq" id="WP_073258050.1">
    <property type="nucleotide sequence ID" value="NZ_FRCS01000004.1"/>
</dbReference>
<dbReference type="Gene3D" id="2.40.350.10">
    <property type="entry name" value="SO1590-like"/>
    <property type="match status" value="1"/>
</dbReference>
<evidence type="ECO:0000313" key="2">
    <source>
        <dbReference type="Proteomes" id="UP000184440"/>
    </source>
</evidence>
<dbReference type="Pfam" id="PF11528">
    <property type="entry name" value="DUF3224"/>
    <property type="match status" value="1"/>
</dbReference>
<evidence type="ECO:0008006" key="3">
    <source>
        <dbReference type="Google" id="ProtNLM"/>
    </source>
</evidence>
<dbReference type="InterPro" id="IPR021607">
    <property type="entry name" value="DUF3224"/>
</dbReference>